<comment type="caution">
    <text evidence="2">The sequence shown here is derived from an EMBL/GenBank/DDBJ whole genome shotgun (WGS) entry which is preliminary data.</text>
</comment>
<dbReference type="Proteomes" id="UP001592531">
    <property type="component" value="Unassembled WGS sequence"/>
</dbReference>
<reference evidence="2 3" key="1">
    <citation type="submission" date="2024-09" db="EMBL/GenBank/DDBJ databases">
        <authorList>
            <person name="Lee S.D."/>
        </authorList>
    </citation>
    <scope>NUCLEOTIDE SEQUENCE [LARGE SCALE GENOMIC DNA]</scope>
    <source>
        <strain evidence="2 3">N8-3</strain>
    </source>
</reference>
<feature type="region of interest" description="Disordered" evidence="1">
    <location>
        <begin position="1"/>
        <end position="35"/>
    </location>
</feature>
<feature type="region of interest" description="Disordered" evidence="1">
    <location>
        <begin position="65"/>
        <end position="87"/>
    </location>
</feature>
<evidence type="ECO:0000313" key="3">
    <source>
        <dbReference type="Proteomes" id="UP001592531"/>
    </source>
</evidence>
<sequence>MAKGQLAAASQFRPPRAPDGSSGKQREGFVAATSKRVASKSGAKFDYYQNSDGSFTRRVFQGDVNYRDSKGDWQPVDLRLGKSGDGRWQQKANSFGVSFAAAAGGSAVAPTSSASPSPSASPSASAPSGAKSTSSAAPVRDASYGVSAAGGALAWRVSGAVQADSVVAGGSSSGPLATMAISPSESVSWSLAGASDVAAAVSGSSAEYDAILPDTNLVLQPTAGGVKETLVLASAAAPTSWVFPLQLSGLSLTTAADGTIELTDGSGAVVATLPKAYAYDSYVDPVSGERHENWSVGYSVETVDGSPAIRMSLDPSWLAGSQIQFPVTVDPTVALSTSGQNDTTYAEYPYSEDFSSSSVLKIGTYDAGAHSHP</sequence>
<dbReference type="RefSeq" id="WP_380541000.1">
    <property type="nucleotide sequence ID" value="NZ_JBHFAB010000024.1"/>
</dbReference>
<keyword evidence="3" id="KW-1185">Reference proteome</keyword>
<feature type="region of interest" description="Disordered" evidence="1">
    <location>
        <begin position="107"/>
        <end position="137"/>
    </location>
</feature>
<accession>A0ABV6W2J9</accession>
<evidence type="ECO:0000313" key="2">
    <source>
        <dbReference type="EMBL" id="MFC1420210.1"/>
    </source>
</evidence>
<organism evidence="2 3">
    <name type="scientific">Streptacidiphilus cavernicola</name>
    <dbReference type="NCBI Taxonomy" id="3342716"/>
    <lineage>
        <taxon>Bacteria</taxon>
        <taxon>Bacillati</taxon>
        <taxon>Actinomycetota</taxon>
        <taxon>Actinomycetes</taxon>
        <taxon>Kitasatosporales</taxon>
        <taxon>Streptomycetaceae</taxon>
        <taxon>Streptacidiphilus</taxon>
    </lineage>
</organism>
<gene>
    <name evidence="2" type="ORF">ACEZDE_26730</name>
</gene>
<evidence type="ECO:0008006" key="4">
    <source>
        <dbReference type="Google" id="ProtNLM"/>
    </source>
</evidence>
<name>A0ABV6W2J9_9ACTN</name>
<proteinExistence type="predicted"/>
<dbReference type="EMBL" id="JBHFAB010000024">
    <property type="protein sequence ID" value="MFC1420210.1"/>
    <property type="molecule type" value="Genomic_DNA"/>
</dbReference>
<protein>
    <recommendedName>
        <fullName evidence="4">Htaa domain-containing protein</fullName>
    </recommendedName>
</protein>
<evidence type="ECO:0000256" key="1">
    <source>
        <dbReference type="SAM" id="MobiDB-lite"/>
    </source>
</evidence>